<reference evidence="1" key="1">
    <citation type="submission" date="2023-04" db="EMBL/GenBank/DDBJ databases">
        <title>A chromosome-level genome assembly of the parasitoid wasp Eretmocerus hayati.</title>
        <authorList>
            <person name="Zhong Y."/>
            <person name="Liu S."/>
            <person name="Liu Y."/>
        </authorList>
    </citation>
    <scope>NUCLEOTIDE SEQUENCE</scope>
    <source>
        <strain evidence="1">ZJU_SS_LIU_2023</strain>
    </source>
</reference>
<organism evidence="1 2">
    <name type="scientific">Eretmocerus hayati</name>
    <dbReference type="NCBI Taxonomy" id="131215"/>
    <lineage>
        <taxon>Eukaryota</taxon>
        <taxon>Metazoa</taxon>
        <taxon>Ecdysozoa</taxon>
        <taxon>Arthropoda</taxon>
        <taxon>Hexapoda</taxon>
        <taxon>Insecta</taxon>
        <taxon>Pterygota</taxon>
        <taxon>Neoptera</taxon>
        <taxon>Endopterygota</taxon>
        <taxon>Hymenoptera</taxon>
        <taxon>Apocrita</taxon>
        <taxon>Proctotrupomorpha</taxon>
        <taxon>Chalcidoidea</taxon>
        <taxon>Aphelinidae</taxon>
        <taxon>Aphelininae</taxon>
        <taxon>Eretmocerus</taxon>
    </lineage>
</organism>
<protein>
    <submittedName>
        <fullName evidence="1">Uncharacterized protein</fullName>
    </submittedName>
</protein>
<comment type="caution">
    <text evidence="1">The sequence shown here is derived from an EMBL/GenBank/DDBJ whole genome shotgun (WGS) entry which is preliminary data.</text>
</comment>
<evidence type="ECO:0000313" key="1">
    <source>
        <dbReference type="EMBL" id="KAJ8671125.1"/>
    </source>
</evidence>
<name>A0ACC2NIR5_9HYME</name>
<accession>A0ACC2NIR5</accession>
<sequence>MDGQNTCSICDKDLDSDGQALTKVQTTGLTTFILKSKARDDDKHNLWAGKSCILVHESCRKKYSALPSTKVCASKSRSKVPPTLSHTSNDSDQGPTVQISQPISTIRFAFDYSNKCVLCGKDLDRAHKSVRHLTDQHKDTLIKIIFDANHKDHRIVINRLTNVLMTGSIKPSFHVKCDRIFATIKPQSKVQNHAELANNDDSSIRASTGVCDHIEKSGDFEFQLSTLKKFMGDNVMSNKMLLKRLKEKYKDDIFISQSRGRGTIILYKTSEIIADFYDKKVSLATGFYIYRKTGSKLVIDILNKLGVVTSYYSILLYEASVIMDPPKIIIGNIFVQFVFDNTDHNVATLDGFLTFHCLGGIQIFAPSHEIQFVGGSGRLKKMPTAEELASKQQINIVPFGEFDETALNNIVFVSTNSLLGESTAISPCYAAYIWAHAYNIPDILLFRGFFELLSEGMEFSTSYILCLPFINQPPSNLTTLNTAGHYAASEAKKVNMKTPILTMDQPLHWKFRCICDMINVDESTKKLFEDFPRNWNKENSPKMSDCNAESFLKQLAQLFMDQVQKLENDGPTAKLWLQYYECALLILQSVEAERLGNWRLHLQTVKKMLPIFHAAGHIAYAKSAQVYLQDMANLELSMDPDEFEQFVQGVFTVHRTDKAWSGVWTDMIIEQTLNRFFGMDLKYGRGNMWGVASASSDQHTDLKVGRVERDHTDLAKFKFWLEQHKPFESKEPLIALSSGIIEDSSINCHQAFEMGQKSMDTMVGKNAGNVKLSMIYKVKPLSLAVNGMHISNDQSKSINVRILFQRLSIIFKGDAEKTKEALRYELSPFPLRLFDEHGLMPKNTKSDLYKLCITHLSSPEFLSSLRYVIDGGWLLHQVVWPHGKTYCEVMQIYANYIRKRFGNNAIVVFDGYNSEMIGIKSYERYRRGEKTMAADVEVNGKNMITMNREEFLSNVANKYQFIELLSGYLSRNHISSKIASEDADTLIVKTAVELNNSTQDTIAVVGNDIDLLILLIDQCAVSGSIYFHKIVKQAKGTTLFNTKNHQYMKKSILFAHAFSGCDSTSAMFNKGKKNVISILQKNEDLQESIWCFYEEGKTIEELCSVARVLIAHLYNFKEKNLSIHEMRYRTYLQLEDTVDRDKCLKMLPPTELALQEHVKRVYYQMQTWLGKSLDAQLWGWKRTRTMMFPTMTTQPPASMELLNTISCGCQGNCDTTRCSCTKAGLPCTRLCKYCNGESCKNVRHEDKNSEEYMIENDNEISEDSEETPSNCHDEETRSSDEDD</sequence>
<keyword evidence="2" id="KW-1185">Reference proteome</keyword>
<dbReference type="EMBL" id="CM056743">
    <property type="protein sequence ID" value="KAJ8671125.1"/>
    <property type="molecule type" value="Genomic_DNA"/>
</dbReference>
<gene>
    <name evidence="1" type="ORF">QAD02_002384</name>
</gene>
<proteinExistence type="predicted"/>
<dbReference type="Proteomes" id="UP001239111">
    <property type="component" value="Chromosome 3"/>
</dbReference>
<evidence type="ECO:0000313" key="2">
    <source>
        <dbReference type="Proteomes" id="UP001239111"/>
    </source>
</evidence>